<feature type="transmembrane region" description="Helical" evidence="1">
    <location>
        <begin position="46"/>
        <end position="69"/>
    </location>
</feature>
<sequence>MNHTTEPKTRNRAVLHFTRHAVEMLVAMVAGMIVLEPVWSFAWPGLAGNVTASALVMATNMSLGMALWMRIRRHGWASIAEMSAAMYVPYVLFLPFFWTGLISGMALMTAGHVLMVPTMLVAMLRRRTEYGA</sequence>
<reference evidence="2 3" key="1">
    <citation type="journal article" date="2015" name="Genome Announc.">
        <title>Draft Genome Sequence of Norvancomycin-Producing Strain Amycolatopsis orientalis CPCC200066.</title>
        <authorList>
            <person name="Lei X."/>
            <person name="Yuan F."/>
            <person name="Shi Y."/>
            <person name="Li X."/>
            <person name="Wang L."/>
            <person name="Hong B."/>
        </authorList>
    </citation>
    <scope>NUCLEOTIDE SEQUENCE [LARGE SCALE GENOMIC DNA]</scope>
    <source>
        <strain evidence="2 3">B-37</strain>
    </source>
</reference>
<evidence type="ECO:0000313" key="3">
    <source>
        <dbReference type="Proteomes" id="UP000093695"/>
    </source>
</evidence>
<keyword evidence="3" id="KW-1185">Reference proteome</keyword>
<dbReference type="EMBL" id="CP016174">
    <property type="protein sequence ID" value="ANN17972.1"/>
    <property type="molecule type" value="Genomic_DNA"/>
</dbReference>
<accession>A0A193C0H2</accession>
<feature type="transmembrane region" description="Helical" evidence="1">
    <location>
        <begin position="76"/>
        <end position="98"/>
    </location>
</feature>
<dbReference type="KEGG" id="aori:SD37_21510"/>
<feature type="transmembrane region" description="Helical" evidence="1">
    <location>
        <begin position="21"/>
        <end position="40"/>
    </location>
</feature>
<protein>
    <recommendedName>
        <fullName evidence="4">Flagellar biosynthetic protein FliP</fullName>
    </recommendedName>
</protein>
<keyword evidence="1" id="KW-0812">Transmembrane</keyword>
<dbReference type="eggNOG" id="ENOG50341E2">
    <property type="taxonomic scope" value="Bacteria"/>
</dbReference>
<feature type="transmembrane region" description="Helical" evidence="1">
    <location>
        <begin position="104"/>
        <end position="124"/>
    </location>
</feature>
<proteinExistence type="predicted"/>
<evidence type="ECO:0000256" key="1">
    <source>
        <dbReference type="SAM" id="Phobius"/>
    </source>
</evidence>
<name>A0A193C0H2_AMYOR</name>
<keyword evidence="1" id="KW-0472">Membrane</keyword>
<keyword evidence="1" id="KW-1133">Transmembrane helix</keyword>
<dbReference type="RefSeq" id="WP_044856416.1">
    <property type="nucleotide sequence ID" value="NZ_CP016174.1"/>
</dbReference>
<organism evidence="2 3">
    <name type="scientific">Amycolatopsis orientalis</name>
    <name type="common">Nocardia orientalis</name>
    <dbReference type="NCBI Taxonomy" id="31958"/>
    <lineage>
        <taxon>Bacteria</taxon>
        <taxon>Bacillati</taxon>
        <taxon>Actinomycetota</taxon>
        <taxon>Actinomycetes</taxon>
        <taxon>Pseudonocardiales</taxon>
        <taxon>Pseudonocardiaceae</taxon>
        <taxon>Amycolatopsis</taxon>
    </lineage>
</organism>
<dbReference type="Proteomes" id="UP000093695">
    <property type="component" value="Chromosome"/>
</dbReference>
<dbReference type="AlphaFoldDB" id="A0A193C0H2"/>
<evidence type="ECO:0008006" key="4">
    <source>
        <dbReference type="Google" id="ProtNLM"/>
    </source>
</evidence>
<gene>
    <name evidence="2" type="ORF">SD37_21510</name>
</gene>
<evidence type="ECO:0000313" key="2">
    <source>
        <dbReference type="EMBL" id="ANN17972.1"/>
    </source>
</evidence>